<keyword evidence="15" id="KW-1185">Reference proteome</keyword>
<evidence type="ECO:0000256" key="3">
    <source>
        <dbReference type="ARBA" id="ARBA00022692"/>
    </source>
</evidence>
<evidence type="ECO:0000313" key="14">
    <source>
        <dbReference type="EMBL" id="CAH1798839.1"/>
    </source>
</evidence>
<feature type="transmembrane region" description="Helical" evidence="13">
    <location>
        <begin position="362"/>
        <end position="382"/>
    </location>
</feature>
<feature type="transmembrane region" description="Helical" evidence="13">
    <location>
        <begin position="321"/>
        <end position="342"/>
    </location>
</feature>
<reference evidence="14" key="1">
    <citation type="submission" date="2022-03" db="EMBL/GenBank/DDBJ databases">
        <authorList>
            <person name="Martin C."/>
        </authorList>
    </citation>
    <scope>NUCLEOTIDE SEQUENCE</scope>
</reference>
<feature type="region of interest" description="Disordered" evidence="12">
    <location>
        <begin position="434"/>
        <end position="457"/>
    </location>
</feature>
<feature type="transmembrane region" description="Helical" evidence="13">
    <location>
        <begin position="269"/>
        <end position="291"/>
    </location>
</feature>
<dbReference type="SMART" id="SM01381">
    <property type="entry name" value="7TM_GPCR_Srsx"/>
    <property type="match status" value="1"/>
</dbReference>
<evidence type="ECO:0000256" key="11">
    <source>
        <dbReference type="RuleBase" id="RU000688"/>
    </source>
</evidence>
<evidence type="ECO:0000256" key="10">
    <source>
        <dbReference type="ARBA" id="ARBA00023224"/>
    </source>
</evidence>
<comment type="caution">
    <text evidence="14">The sequence shown here is derived from an EMBL/GenBank/DDBJ whole genome shotgun (WGS) entry which is preliminary data.</text>
</comment>
<dbReference type="InterPro" id="IPR017452">
    <property type="entry name" value="GPCR_Rhodpsn_7TM"/>
</dbReference>
<dbReference type="PRINTS" id="PR00237">
    <property type="entry name" value="GPCRRHODOPSN"/>
</dbReference>
<dbReference type="GO" id="GO:0008188">
    <property type="term" value="F:neuropeptide receptor activity"/>
    <property type="evidence" value="ECO:0007669"/>
    <property type="project" value="TreeGrafter"/>
</dbReference>
<evidence type="ECO:0000256" key="1">
    <source>
        <dbReference type="ARBA" id="ARBA00004651"/>
    </source>
</evidence>
<evidence type="ECO:0000256" key="13">
    <source>
        <dbReference type="SAM" id="Phobius"/>
    </source>
</evidence>
<dbReference type="OrthoDB" id="10049706at2759"/>
<dbReference type="AlphaFoldDB" id="A0A8J1TEI8"/>
<protein>
    <submittedName>
        <fullName evidence="14">Uncharacterized protein</fullName>
    </submittedName>
</protein>
<evidence type="ECO:0000256" key="6">
    <source>
        <dbReference type="ARBA" id="ARBA00023136"/>
    </source>
</evidence>
<evidence type="ECO:0000256" key="12">
    <source>
        <dbReference type="SAM" id="MobiDB-lite"/>
    </source>
</evidence>
<dbReference type="PROSITE" id="PS50262">
    <property type="entry name" value="G_PROTEIN_RECEP_F1_2"/>
    <property type="match status" value="1"/>
</dbReference>
<keyword evidence="7" id="KW-1015">Disulfide bond</keyword>
<name>A0A8J1TEI8_OWEFU</name>
<dbReference type="PANTHER" id="PTHR45695">
    <property type="entry name" value="LEUCOKININ RECEPTOR-RELATED"/>
    <property type="match status" value="1"/>
</dbReference>
<dbReference type="GO" id="GO:0005886">
    <property type="term" value="C:plasma membrane"/>
    <property type="evidence" value="ECO:0007669"/>
    <property type="project" value="UniProtKB-SubCell"/>
</dbReference>
<evidence type="ECO:0000256" key="4">
    <source>
        <dbReference type="ARBA" id="ARBA00022989"/>
    </source>
</evidence>
<evidence type="ECO:0000256" key="2">
    <source>
        <dbReference type="ARBA" id="ARBA00022475"/>
    </source>
</evidence>
<feature type="compositionally biased region" description="Polar residues" evidence="12">
    <location>
        <begin position="436"/>
        <end position="457"/>
    </location>
</feature>
<comment type="similarity">
    <text evidence="11">Belongs to the G-protein coupled receptor 1 family.</text>
</comment>
<keyword evidence="5 11" id="KW-0297">G-protein coupled receptor</keyword>
<keyword evidence="3 11" id="KW-0812">Transmembrane</keyword>
<keyword evidence="2" id="KW-1003">Cell membrane</keyword>
<dbReference type="Pfam" id="PF00001">
    <property type="entry name" value="7tm_1"/>
    <property type="match status" value="1"/>
</dbReference>
<keyword evidence="6 13" id="KW-0472">Membrane</keyword>
<sequence length="457" mass="51515">MVANLMSTVTAGIKRLETRDETFQDITQNCRRVLDFEMAGDDAITSLADEPIVSSEMMPSMLNTSENESMVVPGDDYYDYEVHYISDMPEATAVPIVFGIFFIIGLIGNGTVILIVALNKNMRNVPNIYITNLALGDFLLIAFSVPFSSVLYTFTGWHFGEAVCKLNVFVQSLSLGVSVFTLTALSTDRFIAIVYPMAKHTGNPMLRTIVFAVFIWMASIILAIPDAVTSFVIEAPYSPPNATQPMMLCRFYPEALGEAYPKAHTMVRFIVYFVVPMLIITPMYVIMAVILMTSMTSTRTAGQSSSVSNQHVRQTKERFKVAMLVLSFIGIFFFCWLPRHIYLIWFHFDESEYNMAWHTFKIIGFCLMFMNSCVNPLALYLLSKQFRHFYHRYLLCCLPKEVIPTSSSMSGYSRGDHNTQTHSMSHYSFNGARRGSGNTVTSAANPNTNYQSHQSKC</sequence>
<feature type="transmembrane region" description="Helical" evidence="13">
    <location>
        <begin position="130"/>
        <end position="154"/>
    </location>
</feature>
<dbReference type="PANTHER" id="PTHR45695:SF26">
    <property type="entry name" value="NEUROPEPTIDE CCHAMIDE-1 RECEPTOR"/>
    <property type="match status" value="1"/>
</dbReference>
<keyword evidence="8 11" id="KW-0675">Receptor</keyword>
<keyword evidence="10 11" id="KW-0807">Transducer</keyword>
<dbReference type="Proteomes" id="UP000749559">
    <property type="component" value="Unassembled WGS sequence"/>
</dbReference>
<keyword evidence="9" id="KW-0325">Glycoprotein</keyword>
<keyword evidence="4 13" id="KW-1133">Transmembrane helix</keyword>
<dbReference type="EMBL" id="CAIIXF020000011">
    <property type="protein sequence ID" value="CAH1798839.1"/>
    <property type="molecule type" value="Genomic_DNA"/>
</dbReference>
<dbReference type="InterPro" id="IPR000276">
    <property type="entry name" value="GPCR_Rhodpsn"/>
</dbReference>
<feature type="transmembrane region" description="Helical" evidence="13">
    <location>
        <begin position="96"/>
        <end position="118"/>
    </location>
</feature>
<dbReference type="PROSITE" id="PS00237">
    <property type="entry name" value="G_PROTEIN_RECEP_F1_1"/>
    <property type="match status" value="1"/>
</dbReference>
<evidence type="ECO:0000256" key="5">
    <source>
        <dbReference type="ARBA" id="ARBA00023040"/>
    </source>
</evidence>
<evidence type="ECO:0000256" key="9">
    <source>
        <dbReference type="ARBA" id="ARBA00023180"/>
    </source>
</evidence>
<dbReference type="InterPro" id="IPR001556">
    <property type="entry name" value="Bombsn_rcpt-like"/>
</dbReference>
<comment type="subcellular location">
    <subcellularLocation>
        <location evidence="1">Cell membrane</location>
        <topology evidence="1">Multi-pass membrane protein</topology>
    </subcellularLocation>
</comment>
<feature type="transmembrane region" description="Helical" evidence="13">
    <location>
        <begin position="205"/>
        <end position="224"/>
    </location>
</feature>
<organism evidence="14 15">
    <name type="scientific">Owenia fusiformis</name>
    <name type="common">Polychaete worm</name>
    <dbReference type="NCBI Taxonomy" id="6347"/>
    <lineage>
        <taxon>Eukaryota</taxon>
        <taxon>Metazoa</taxon>
        <taxon>Spiralia</taxon>
        <taxon>Lophotrochozoa</taxon>
        <taxon>Annelida</taxon>
        <taxon>Polychaeta</taxon>
        <taxon>Sedentaria</taxon>
        <taxon>Canalipalpata</taxon>
        <taxon>Sabellida</taxon>
        <taxon>Oweniida</taxon>
        <taxon>Oweniidae</taxon>
        <taxon>Owenia</taxon>
    </lineage>
</organism>
<accession>A0A8J1TEI8</accession>
<dbReference type="SUPFAM" id="SSF81321">
    <property type="entry name" value="Family A G protein-coupled receptor-like"/>
    <property type="match status" value="1"/>
</dbReference>
<evidence type="ECO:0000313" key="15">
    <source>
        <dbReference type="Proteomes" id="UP000749559"/>
    </source>
</evidence>
<gene>
    <name evidence="14" type="ORF">OFUS_LOCUS22923</name>
</gene>
<dbReference type="Gene3D" id="1.20.1070.10">
    <property type="entry name" value="Rhodopsin 7-helix transmembrane proteins"/>
    <property type="match status" value="1"/>
</dbReference>
<evidence type="ECO:0000256" key="7">
    <source>
        <dbReference type="ARBA" id="ARBA00023157"/>
    </source>
</evidence>
<evidence type="ECO:0000256" key="8">
    <source>
        <dbReference type="ARBA" id="ARBA00023170"/>
    </source>
</evidence>
<proteinExistence type="inferred from homology"/>
<dbReference type="PRINTS" id="PR00358">
    <property type="entry name" value="BOMBESINR"/>
</dbReference>